<evidence type="ECO:0000313" key="3">
    <source>
        <dbReference type="Proteomes" id="UP000789508"/>
    </source>
</evidence>
<dbReference type="AlphaFoldDB" id="A0A9N9AF47"/>
<gene>
    <name evidence="2" type="ORF">ALEPTO_LOCUS4826</name>
</gene>
<protein>
    <submittedName>
        <fullName evidence="2">7677_t:CDS:1</fullName>
    </submittedName>
</protein>
<reference evidence="2" key="1">
    <citation type="submission" date="2021-06" db="EMBL/GenBank/DDBJ databases">
        <authorList>
            <person name="Kallberg Y."/>
            <person name="Tangrot J."/>
            <person name="Rosling A."/>
        </authorList>
    </citation>
    <scope>NUCLEOTIDE SEQUENCE</scope>
    <source>
        <strain evidence="2">FL130A</strain>
    </source>
</reference>
<evidence type="ECO:0000256" key="1">
    <source>
        <dbReference type="SAM" id="Coils"/>
    </source>
</evidence>
<dbReference type="OrthoDB" id="10413965at2759"/>
<dbReference type="Proteomes" id="UP000789508">
    <property type="component" value="Unassembled WGS sequence"/>
</dbReference>
<sequence length="277" mass="32575">MSIYDTDIIQAFKIKAPKIARENIINIQEEIFFSLSTLSFFPSEQVTDDDKYYEGIVVQVKSQGRLFRKLLNESHLNSKRSANLASDVIDYIRKIDLTKIQEDIEKKRILYKLKNSCSRIVEECKQLSNGYEEINLKLAEAYDELDNARKKRIESVTKPRRSSVFSKLWIIAKIIDRLGEIYAPDYPDDPFYKIQLIIVEYRPFSWLSFLSCRIFQLLSRKTQPITDLEARNQNTFDALLAIKKLQDNLEVIVQLVKDFENYWTNIYKQINETSTTN</sequence>
<proteinExistence type="predicted"/>
<comment type="caution">
    <text evidence="2">The sequence shown here is derived from an EMBL/GenBank/DDBJ whole genome shotgun (WGS) entry which is preliminary data.</text>
</comment>
<name>A0A9N9AF47_9GLOM</name>
<keyword evidence="3" id="KW-1185">Reference proteome</keyword>
<keyword evidence="1" id="KW-0175">Coiled coil</keyword>
<accession>A0A9N9AF47</accession>
<evidence type="ECO:0000313" key="2">
    <source>
        <dbReference type="EMBL" id="CAG8528595.1"/>
    </source>
</evidence>
<dbReference type="EMBL" id="CAJVPS010001191">
    <property type="protein sequence ID" value="CAG8528595.1"/>
    <property type="molecule type" value="Genomic_DNA"/>
</dbReference>
<feature type="non-terminal residue" evidence="2">
    <location>
        <position position="277"/>
    </location>
</feature>
<feature type="coiled-coil region" evidence="1">
    <location>
        <begin position="124"/>
        <end position="151"/>
    </location>
</feature>
<organism evidence="2 3">
    <name type="scientific">Ambispora leptoticha</name>
    <dbReference type="NCBI Taxonomy" id="144679"/>
    <lineage>
        <taxon>Eukaryota</taxon>
        <taxon>Fungi</taxon>
        <taxon>Fungi incertae sedis</taxon>
        <taxon>Mucoromycota</taxon>
        <taxon>Glomeromycotina</taxon>
        <taxon>Glomeromycetes</taxon>
        <taxon>Archaeosporales</taxon>
        <taxon>Ambisporaceae</taxon>
        <taxon>Ambispora</taxon>
    </lineage>
</organism>